<feature type="compositionally biased region" description="Basic and acidic residues" evidence="1">
    <location>
        <begin position="31"/>
        <end position="40"/>
    </location>
</feature>
<proteinExistence type="predicted"/>
<dbReference type="AlphaFoldDB" id="W2R662"/>
<evidence type="ECO:0000256" key="1">
    <source>
        <dbReference type="SAM" id="MobiDB-lite"/>
    </source>
</evidence>
<dbReference type="RefSeq" id="XP_008894863.1">
    <property type="nucleotide sequence ID" value="XM_008896615.1"/>
</dbReference>
<accession>W2R662</accession>
<feature type="region of interest" description="Disordered" evidence="1">
    <location>
        <begin position="1"/>
        <end position="46"/>
    </location>
</feature>
<evidence type="ECO:0000313" key="2">
    <source>
        <dbReference type="EMBL" id="ETN20736.1"/>
    </source>
</evidence>
<dbReference type="Proteomes" id="UP000018817">
    <property type="component" value="Unassembled WGS sequence"/>
</dbReference>
<sequence length="57" mass="6641">MCRKKFWGQTNKKKREQESWKPGQNGVHLANIKDPDDRKRSTGLPCTIQARTPDLFV</sequence>
<dbReference type="GeneID" id="20189961"/>
<evidence type="ECO:0000313" key="3">
    <source>
        <dbReference type="Proteomes" id="UP000018817"/>
    </source>
</evidence>
<gene>
    <name evidence="2" type="ORF">PPTG_21362</name>
</gene>
<dbReference type="VEuPathDB" id="FungiDB:PPTG_21362"/>
<reference evidence="2 3" key="2">
    <citation type="submission" date="2013-11" db="EMBL/GenBank/DDBJ databases">
        <title>The Genome Sequence of Phytophthora parasitica INRA-310.</title>
        <authorList>
            <consortium name="The Broad Institute Genomics Platform"/>
            <person name="Russ C."/>
            <person name="Tyler B."/>
            <person name="Panabieres F."/>
            <person name="Shan W."/>
            <person name="Tripathy S."/>
            <person name="Grunwald N."/>
            <person name="Machado M."/>
            <person name="Johnson C.S."/>
            <person name="Arredondo F."/>
            <person name="Hong C."/>
            <person name="Coffey M."/>
            <person name="Young S.K."/>
            <person name="Zeng Q."/>
            <person name="Gargeya S."/>
            <person name="Fitzgerald M."/>
            <person name="Abouelleil A."/>
            <person name="Alvarado L."/>
            <person name="Chapman S.B."/>
            <person name="Gainer-Dewar J."/>
            <person name="Goldberg J."/>
            <person name="Griggs A."/>
            <person name="Gujja S."/>
            <person name="Hansen M."/>
            <person name="Howarth C."/>
            <person name="Imamovic A."/>
            <person name="Ireland A."/>
            <person name="Larimer J."/>
            <person name="McCowan C."/>
            <person name="Murphy C."/>
            <person name="Pearson M."/>
            <person name="Poon T.W."/>
            <person name="Priest M."/>
            <person name="Roberts A."/>
            <person name="Saif S."/>
            <person name="Shea T."/>
            <person name="Sykes S."/>
            <person name="Wortman J."/>
            <person name="Nusbaum C."/>
            <person name="Birren B."/>
        </authorList>
    </citation>
    <scope>NUCLEOTIDE SEQUENCE [LARGE SCALE GENOMIC DNA]</scope>
    <source>
        <strain evidence="2 3">INRA-310</strain>
    </source>
</reference>
<feature type="compositionally biased region" description="Basic residues" evidence="1">
    <location>
        <begin position="1"/>
        <end position="14"/>
    </location>
</feature>
<dbReference type="EMBL" id="KI669564">
    <property type="protein sequence ID" value="ETN20736.1"/>
    <property type="molecule type" value="Genomic_DNA"/>
</dbReference>
<reference evidence="3" key="1">
    <citation type="submission" date="2011-12" db="EMBL/GenBank/DDBJ databases">
        <authorList>
            <consortium name="The Broad Institute Genome Sequencing Platform"/>
            <person name="Russ C."/>
            <person name="Tyler B."/>
            <person name="Panabieres F."/>
            <person name="Shan W."/>
            <person name="Tripathy S."/>
            <person name="Grunwald N."/>
            <person name="Machado M."/>
            <person name="Young S.K."/>
            <person name="Zeng Q."/>
            <person name="Gargeya S."/>
            <person name="Fitzgerald M."/>
            <person name="Haas B."/>
            <person name="Abouelleil A."/>
            <person name="Alvarado L."/>
            <person name="Arachchi H.M."/>
            <person name="Berlin A."/>
            <person name="Chapman S.B."/>
            <person name="Gearin G."/>
            <person name="Goldberg J."/>
            <person name="Griggs A."/>
            <person name="Gujja S."/>
            <person name="Hansen M."/>
            <person name="Heiman D."/>
            <person name="Howarth C."/>
            <person name="Larimer J."/>
            <person name="Lui A."/>
            <person name="MacDonald P.J.P."/>
            <person name="McCowen C."/>
            <person name="Montmayeur A."/>
            <person name="Murphy C."/>
            <person name="Neiman D."/>
            <person name="Pearson M."/>
            <person name="Priest M."/>
            <person name="Roberts A."/>
            <person name="Saif S."/>
            <person name="Shea T."/>
            <person name="Sisk P."/>
            <person name="Stolte C."/>
            <person name="Sykes S."/>
            <person name="Wortman J."/>
            <person name="Nusbaum C."/>
            <person name="Birren B."/>
        </authorList>
    </citation>
    <scope>NUCLEOTIDE SEQUENCE [LARGE SCALE GENOMIC DNA]</scope>
    <source>
        <strain evidence="3">INRA-310</strain>
    </source>
</reference>
<name>W2R662_PHYN3</name>
<organism evidence="2 3">
    <name type="scientific">Phytophthora nicotianae (strain INRA-310)</name>
    <name type="common">Phytophthora parasitica</name>
    <dbReference type="NCBI Taxonomy" id="761204"/>
    <lineage>
        <taxon>Eukaryota</taxon>
        <taxon>Sar</taxon>
        <taxon>Stramenopiles</taxon>
        <taxon>Oomycota</taxon>
        <taxon>Peronosporomycetes</taxon>
        <taxon>Peronosporales</taxon>
        <taxon>Peronosporaceae</taxon>
        <taxon>Phytophthora</taxon>
    </lineage>
</organism>
<protein>
    <submittedName>
        <fullName evidence="2">Uncharacterized protein</fullName>
    </submittedName>
</protein>